<evidence type="ECO:0000256" key="6">
    <source>
        <dbReference type="ARBA" id="ARBA00022946"/>
    </source>
</evidence>
<dbReference type="Proteomes" id="UP000007648">
    <property type="component" value="Unassembled WGS sequence"/>
</dbReference>
<keyword evidence="6" id="KW-0809">Transit peptide</keyword>
<keyword evidence="4 14" id="KW-0812">Transmembrane</keyword>
<name>A0A7N4V750_SARHA</name>
<dbReference type="InterPro" id="IPR003177">
    <property type="entry name" value="Cytc_oxidase_su7a_met"/>
</dbReference>
<evidence type="ECO:0000256" key="2">
    <source>
        <dbReference type="ARBA" id="ARBA00004673"/>
    </source>
</evidence>
<comment type="subcellular location">
    <subcellularLocation>
        <location evidence="1">Mitochondrion inner membrane</location>
        <topology evidence="1">Single-pass membrane protein</topology>
    </subcellularLocation>
</comment>
<evidence type="ECO:0000256" key="7">
    <source>
        <dbReference type="ARBA" id="ARBA00022989"/>
    </source>
</evidence>
<evidence type="ECO:0000256" key="10">
    <source>
        <dbReference type="ARBA" id="ARBA00023136"/>
    </source>
</evidence>
<evidence type="ECO:0000313" key="15">
    <source>
        <dbReference type="Ensembl" id="ENSSHAP00000043547.1"/>
    </source>
</evidence>
<dbReference type="Ensembl" id="ENSSHAT00000025976.1">
    <property type="protein sequence ID" value="ENSSHAP00000043547.1"/>
    <property type="gene ID" value="ENSSHAG00000032067.1"/>
</dbReference>
<organism evidence="15 16">
    <name type="scientific">Sarcophilus harrisii</name>
    <name type="common">Tasmanian devil</name>
    <name type="synonym">Sarcophilus laniarius</name>
    <dbReference type="NCBI Taxonomy" id="9305"/>
    <lineage>
        <taxon>Eukaryota</taxon>
        <taxon>Metazoa</taxon>
        <taxon>Chordata</taxon>
        <taxon>Craniata</taxon>
        <taxon>Vertebrata</taxon>
        <taxon>Euteleostomi</taxon>
        <taxon>Mammalia</taxon>
        <taxon>Metatheria</taxon>
        <taxon>Dasyuromorphia</taxon>
        <taxon>Dasyuridae</taxon>
        <taxon>Sarcophilus</taxon>
    </lineage>
</organism>
<evidence type="ECO:0000256" key="11">
    <source>
        <dbReference type="ARBA" id="ARBA00040382"/>
    </source>
</evidence>
<feature type="transmembrane region" description="Helical" evidence="14">
    <location>
        <begin position="142"/>
        <end position="167"/>
    </location>
</feature>
<evidence type="ECO:0000256" key="4">
    <source>
        <dbReference type="ARBA" id="ARBA00022692"/>
    </source>
</evidence>
<dbReference type="InterPro" id="IPR036539">
    <property type="entry name" value="Cyt_c_oxidase_su7a_sf"/>
</dbReference>
<keyword evidence="10 14" id="KW-0472">Membrane</keyword>
<dbReference type="InterPro" id="IPR039297">
    <property type="entry name" value="COX7a"/>
</dbReference>
<keyword evidence="16" id="KW-1185">Reference proteome</keyword>
<proteinExistence type="inferred from homology"/>
<evidence type="ECO:0000256" key="8">
    <source>
        <dbReference type="ARBA" id="ARBA00023002"/>
    </source>
</evidence>
<dbReference type="PANTHER" id="PTHR10510">
    <property type="entry name" value="CYTOCHROME C OXIDASE POLYPEPTIDE 7A"/>
    <property type="match status" value="1"/>
</dbReference>
<evidence type="ECO:0000256" key="14">
    <source>
        <dbReference type="SAM" id="Phobius"/>
    </source>
</evidence>
<dbReference type="GO" id="GO:0006123">
    <property type="term" value="P:mitochondrial electron transport, cytochrome c to oxygen"/>
    <property type="evidence" value="ECO:0007669"/>
    <property type="project" value="InterPro"/>
</dbReference>
<keyword evidence="8" id="KW-0560">Oxidoreductase</keyword>
<reference evidence="15" key="2">
    <citation type="submission" date="2025-08" db="UniProtKB">
        <authorList>
            <consortium name="Ensembl"/>
        </authorList>
    </citation>
    <scope>IDENTIFICATION</scope>
</reference>
<evidence type="ECO:0000256" key="13">
    <source>
        <dbReference type="ARBA" id="ARBA00049614"/>
    </source>
</evidence>
<dbReference type="GeneTree" id="ENSGT00940000162305"/>
<dbReference type="PANTHER" id="PTHR10510:SF5">
    <property type="entry name" value="CYTOCHROME C OXIDASE SUBUNIT 7A1, MITOCHONDRIAL"/>
    <property type="match status" value="1"/>
</dbReference>
<evidence type="ECO:0000256" key="1">
    <source>
        <dbReference type="ARBA" id="ARBA00004434"/>
    </source>
</evidence>
<keyword evidence="5" id="KW-0999">Mitochondrion inner membrane</keyword>
<sequence>VHVRERTHHEEFGGERPGAPWPVPSCPLLIPGRSRIISSILFPGSQVPYEPGPGQPGGHFIHSSVSPSPIPPRRGWTCVCHPPLPSSRSQRWGKVSHSRALLRSFSSSARNLFENKVAEKQKIFQENNDLPVFLKGGSLDKILFNLTMMLSVGGTGYSLFFLGWASFPQKNKT</sequence>
<reference evidence="15 16" key="1">
    <citation type="journal article" date="2011" name="Proc. Natl. Acad. Sci. U.S.A.">
        <title>Genetic diversity and population structure of the endangered marsupial Sarcophilus harrisii (Tasmanian devil).</title>
        <authorList>
            <person name="Miller W."/>
            <person name="Hayes V.M."/>
            <person name="Ratan A."/>
            <person name="Petersen D.C."/>
            <person name="Wittekindt N.E."/>
            <person name="Miller J."/>
            <person name="Walenz B."/>
            <person name="Knight J."/>
            <person name="Qi J."/>
            <person name="Zhao F."/>
            <person name="Wang Q."/>
            <person name="Bedoya-Reina O.C."/>
            <person name="Katiyar N."/>
            <person name="Tomsho L.P."/>
            <person name="Kasson L.M."/>
            <person name="Hardie R.A."/>
            <person name="Woodbridge P."/>
            <person name="Tindall E.A."/>
            <person name="Bertelsen M.F."/>
            <person name="Dixon D."/>
            <person name="Pyecroft S."/>
            <person name="Helgen K.M."/>
            <person name="Lesk A.M."/>
            <person name="Pringle T.H."/>
            <person name="Patterson N."/>
            <person name="Zhang Y."/>
            <person name="Kreiss A."/>
            <person name="Woods G.M."/>
            <person name="Jones M.E."/>
            <person name="Schuster S.C."/>
        </authorList>
    </citation>
    <scope>NUCLEOTIDE SEQUENCE [LARGE SCALE GENOMIC DNA]</scope>
</reference>
<evidence type="ECO:0000256" key="5">
    <source>
        <dbReference type="ARBA" id="ARBA00022792"/>
    </source>
</evidence>
<dbReference type="AlphaFoldDB" id="A0A7N4V750"/>
<evidence type="ECO:0000256" key="12">
    <source>
        <dbReference type="ARBA" id="ARBA00041986"/>
    </source>
</evidence>
<dbReference type="CDD" id="cd00928">
    <property type="entry name" value="Cyt_c_Oxidase_VIIa"/>
    <property type="match status" value="1"/>
</dbReference>
<dbReference type="GO" id="GO:0005743">
    <property type="term" value="C:mitochondrial inner membrane"/>
    <property type="evidence" value="ECO:0007669"/>
    <property type="project" value="UniProtKB-SubCell"/>
</dbReference>
<comment type="pathway">
    <text evidence="2">Energy metabolism; oxidative phosphorylation.</text>
</comment>
<gene>
    <name evidence="15" type="primary">LOC100922983</name>
</gene>
<evidence type="ECO:0000313" key="16">
    <source>
        <dbReference type="Proteomes" id="UP000007648"/>
    </source>
</evidence>
<dbReference type="GO" id="GO:0016491">
    <property type="term" value="F:oxidoreductase activity"/>
    <property type="evidence" value="ECO:0007669"/>
    <property type="project" value="UniProtKB-KW"/>
</dbReference>
<comment type="similarity">
    <text evidence="3">Belongs to the cytochrome c oxidase VIIa family.</text>
</comment>
<dbReference type="GO" id="GO:0002082">
    <property type="term" value="P:regulation of oxidative phosphorylation"/>
    <property type="evidence" value="ECO:0007669"/>
    <property type="project" value="TreeGrafter"/>
</dbReference>
<dbReference type="Pfam" id="PF02238">
    <property type="entry name" value="COX7a"/>
    <property type="match status" value="1"/>
</dbReference>
<evidence type="ECO:0000256" key="9">
    <source>
        <dbReference type="ARBA" id="ARBA00023128"/>
    </source>
</evidence>
<accession>A0A7N4V750</accession>
<evidence type="ECO:0000256" key="3">
    <source>
        <dbReference type="ARBA" id="ARBA00009331"/>
    </source>
</evidence>
<comment type="function">
    <text evidence="13">Component of the mitochondrial respiratory complex IV (CIV, also named cytochrome c oxidase complex), the last enzyme in the mitochondrial electron transport chain which drives oxidative phosphorylation. The CIV complex is the component of the respiratory chain that catalyzes the reduction of oxygen to water. Acts as an assembly factor that specifically drives the homodimerization of CIV complexes, mediating the formation of mitochondrial respiratory supercomplexes (respirasomes) containing two CIV: supercomplxes with two molecules of CIV show improved activity. Despite being highly expressed in brown adipose tissue, not required for thermogenesis.</text>
</comment>
<dbReference type="InParanoid" id="A0A7N4V750"/>
<dbReference type="Gene3D" id="4.10.91.10">
    <property type="entry name" value="Cytochrome c oxidase, subunit VIIa"/>
    <property type="match status" value="1"/>
</dbReference>
<protein>
    <recommendedName>
        <fullName evidence="11">Cytochrome c oxidase subunit 7A1, mitochondrial</fullName>
    </recommendedName>
    <alternativeName>
        <fullName evidence="12">Cytochrome c oxidase subunit VIIa-heart</fullName>
    </alternativeName>
</protein>
<reference evidence="15" key="3">
    <citation type="submission" date="2025-09" db="UniProtKB">
        <authorList>
            <consortium name="Ensembl"/>
        </authorList>
    </citation>
    <scope>IDENTIFICATION</scope>
</reference>
<dbReference type="GO" id="GO:0045277">
    <property type="term" value="C:respiratory chain complex IV"/>
    <property type="evidence" value="ECO:0007669"/>
    <property type="project" value="InterPro"/>
</dbReference>
<dbReference type="SUPFAM" id="SSF81419">
    <property type="entry name" value="Mitochondrial cytochrome c oxidase subunit VIIa"/>
    <property type="match status" value="1"/>
</dbReference>
<dbReference type="FunFam" id="4.10.91.10:FF:000001">
    <property type="entry name" value="Cytochrome c oxidase subunit 7A1, mitochondrial"/>
    <property type="match status" value="1"/>
</dbReference>
<keyword evidence="7 14" id="KW-1133">Transmembrane helix</keyword>
<keyword evidence="9" id="KW-0496">Mitochondrion</keyword>
<dbReference type="GO" id="GO:0097250">
    <property type="term" value="P:mitochondrial respirasome assembly"/>
    <property type="evidence" value="ECO:0007669"/>
    <property type="project" value="TreeGrafter"/>
</dbReference>